<name>T1B8J2_9ZZZZ</name>
<protein>
    <submittedName>
        <fullName evidence="1">Melibiase family/PKD domain protein</fullName>
    </submittedName>
</protein>
<dbReference type="Gene3D" id="3.20.20.70">
    <property type="entry name" value="Aldolase class I"/>
    <property type="match status" value="1"/>
</dbReference>
<dbReference type="InterPro" id="IPR017853">
    <property type="entry name" value="GH"/>
</dbReference>
<accession>T1B8J2</accession>
<dbReference type="AlphaFoldDB" id="T1B8J2"/>
<comment type="caution">
    <text evidence="1">The sequence shown here is derived from an EMBL/GenBank/DDBJ whole genome shotgun (WGS) entry which is preliminary data.</text>
</comment>
<evidence type="ECO:0000313" key="1">
    <source>
        <dbReference type="EMBL" id="EQD69256.1"/>
    </source>
</evidence>
<gene>
    <name evidence="1" type="ORF">B1B_05424</name>
</gene>
<organism evidence="1">
    <name type="scientific">mine drainage metagenome</name>
    <dbReference type="NCBI Taxonomy" id="410659"/>
    <lineage>
        <taxon>unclassified sequences</taxon>
        <taxon>metagenomes</taxon>
        <taxon>ecological metagenomes</taxon>
    </lineage>
</organism>
<dbReference type="InterPro" id="IPR013785">
    <property type="entry name" value="Aldolase_TIM"/>
</dbReference>
<dbReference type="EMBL" id="AUZY01003435">
    <property type="protein sequence ID" value="EQD69256.1"/>
    <property type="molecule type" value="Genomic_DNA"/>
</dbReference>
<reference evidence="1" key="2">
    <citation type="journal article" date="2014" name="ISME J.">
        <title>Microbial stratification in low pH oxic and suboxic macroscopic growths along an acid mine drainage.</title>
        <authorList>
            <person name="Mendez-Garcia C."/>
            <person name="Mesa V."/>
            <person name="Sprenger R.R."/>
            <person name="Richter M."/>
            <person name="Diez M.S."/>
            <person name="Solano J."/>
            <person name="Bargiela R."/>
            <person name="Golyshina O.V."/>
            <person name="Manteca A."/>
            <person name="Ramos J.L."/>
            <person name="Gallego J.R."/>
            <person name="Llorente I."/>
            <person name="Martins Dos Santos V.A."/>
            <person name="Jensen O.N."/>
            <person name="Pelaez A.I."/>
            <person name="Sanchez J."/>
            <person name="Ferrer M."/>
        </authorList>
    </citation>
    <scope>NUCLEOTIDE SEQUENCE</scope>
</reference>
<sequence>YFGLNSGTALTNAEWEAQHLKSLGYDFFHIDEGYQYARGEYSTPNATLFPNGLARMEQKVTNLGLVPGIWTAPF</sequence>
<dbReference type="SUPFAM" id="SSF51445">
    <property type="entry name" value="(Trans)glycosidases"/>
    <property type="match status" value="1"/>
</dbReference>
<feature type="non-terminal residue" evidence="1">
    <location>
        <position position="74"/>
    </location>
</feature>
<feature type="non-terminal residue" evidence="1">
    <location>
        <position position="1"/>
    </location>
</feature>
<proteinExistence type="predicted"/>
<reference evidence="1" key="1">
    <citation type="submission" date="2013-08" db="EMBL/GenBank/DDBJ databases">
        <authorList>
            <person name="Mendez C."/>
            <person name="Richter M."/>
            <person name="Ferrer M."/>
            <person name="Sanchez J."/>
        </authorList>
    </citation>
    <scope>NUCLEOTIDE SEQUENCE</scope>
</reference>